<proteinExistence type="inferred from homology"/>
<comment type="similarity">
    <text evidence="2">Belongs to the PPR family. P subfamily.</text>
</comment>
<accession>B9F9Y4</accession>
<evidence type="ECO:0000313" key="12">
    <source>
        <dbReference type="EMBL" id="EEE58126.1"/>
    </source>
</evidence>
<feature type="repeat" description="PPR" evidence="9">
    <location>
        <begin position="326"/>
        <end position="360"/>
    </location>
</feature>
<evidence type="ECO:0000256" key="3">
    <source>
        <dbReference type="ARBA" id="ARBA00022692"/>
    </source>
</evidence>
<dbReference type="GO" id="GO:0009734">
    <property type="term" value="P:auxin-activated signaling pathway"/>
    <property type="evidence" value="ECO:0007669"/>
    <property type="project" value="UniProtKB-KW"/>
</dbReference>
<feature type="repeat" description="PPR" evidence="9">
    <location>
        <begin position="256"/>
        <end position="290"/>
    </location>
</feature>
<dbReference type="Proteomes" id="UP000007752">
    <property type="component" value="Chromosome 3"/>
</dbReference>
<reference evidence="12" key="2">
    <citation type="submission" date="2008-12" db="EMBL/GenBank/DDBJ databases">
        <title>Improved gene annotation of the rice (Oryza sativa) genomes.</title>
        <authorList>
            <person name="Wang J."/>
            <person name="Li R."/>
            <person name="Fan W."/>
            <person name="Huang Q."/>
            <person name="Zhang J."/>
            <person name="Zhou Y."/>
            <person name="Hu Y."/>
            <person name="Zi S."/>
            <person name="Li J."/>
            <person name="Ni P."/>
            <person name="Zheng H."/>
            <person name="Zhang Y."/>
            <person name="Zhao M."/>
            <person name="Hao Q."/>
            <person name="McDermott J."/>
            <person name="Samudrala R."/>
            <person name="Kristiansen K."/>
            <person name="Wong G.K.-S."/>
        </authorList>
    </citation>
    <scope>NUCLEOTIDE SEQUENCE</scope>
</reference>
<dbReference type="Pfam" id="PF12854">
    <property type="entry name" value="PPR_1"/>
    <property type="match status" value="1"/>
</dbReference>
<evidence type="ECO:0000256" key="5">
    <source>
        <dbReference type="ARBA" id="ARBA00022946"/>
    </source>
</evidence>
<reference evidence="12" key="1">
    <citation type="journal article" date="2005" name="PLoS Biol.">
        <title>The genomes of Oryza sativa: a history of duplications.</title>
        <authorList>
            <person name="Yu J."/>
            <person name="Wang J."/>
            <person name="Lin W."/>
            <person name="Li S."/>
            <person name="Li H."/>
            <person name="Zhou J."/>
            <person name="Ni P."/>
            <person name="Dong W."/>
            <person name="Hu S."/>
            <person name="Zeng C."/>
            <person name="Zhang J."/>
            <person name="Zhang Y."/>
            <person name="Li R."/>
            <person name="Xu Z."/>
            <person name="Li S."/>
            <person name="Li X."/>
            <person name="Zheng H."/>
            <person name="Cong L."/>
            <person name="Lin L."/>
            <person name="Yin J."/>
            <person name="Geng J."/>
            <person name="Li G."/>
            <person name="Shi J."/>
            <person name="Liu J."/>
            <person name="Lv H."/>
            <person name="Li J."/>
            <person name="Wang J."/>
            <person name="Deng Y."/>
            <person name="Ran L."/>
            <person name="Shi X."/>
            <person name="Wang X."/>
            <person name="Wu Q."/>
            <person name="Li C."/>
            <person name="Ren X."/>
            <person name="Wang J."/>
            <person name="Wang X."/>
            <person name="Li D."/>
            <person name="Liu D."/>
            <person name="Zhang X."/>
            <person name="Ji Z."/>
            <person name="Zhao W."/>
            <person name="Sun Y."/>
            <person name="Zhang Z."/>
            <person name="Bao J."/>
            <person name="Han Y."/>
            <person name="Dong L."/>
            <person name="Ji J."/>
            <person name="Chen P."/>
            <person name="Wu S."/>
            <person name="Liu J."/>
            <person name="Xiao Y."/>
            <person name="Bu D."/>
            <person name="Tan J."/>
            <person name="Yang L."/>
            <person name="Ye C."/>
            <person name="Zhang J."/>
            <person name="Xu J."/>
            <person name="Zhou Y."/>
            <person name="Yu Y."/>
            <person name="Zhang B."/>
            <person name="Zhuang S."/>
            <person name="Wei H."/>
            <person name="Liu B."/>
            <person name="Lei M."/>
            <person name="Yu H."/>
            <person name="Li Y."/>
            <person name="Xu H."/>
            <person name="Wei S."/>
            <person name="He X."/>
            <person name="Fang L."/>
            <person name="Zhang Z."/>
            <person name="Zhang Y."/>
            <person name="Huang X."/>
            <person name="Su Z."/>
            <person name="Tong W."/>
            <person name="Li J."/>
            <person name="Tong Z."/>
            <person name="Li S."/>
            <person name="Ye J."/>
            <person name="Wang L."/>
            <person name="Fang L."/>
            <person name="Lei T."/>
            <person name="Chen C."/>
            <person name="Chen H."/>
            <person name="Xu Z."/>
            <person name="Li H."/>
            <person name="Huang H."/>
            <person name="Zhang F."/>
            <person name="Xu H."/>
            <person name="Li N."/>
            <person name="Zhao C."/>
            <person name="Li S."/>
            <person name="Dong L."/>
            <person name="Huang Y."/>
            <person name="Li L."/>
            <person name="Xi Y."/>
            <person name="Qi Q."/>
            <person name="Li W."/>
            <person name="Zhang B."/>
            <person name="Hu W."/>
            <person name="Zhang Y."/>
            <person name="Tian X."/>
            <person name="Jiao Y."/>
            <person name="Liang X."/>
            <person name="Jin J."/>
            <person name="Gao L."/>
            <person name="Zheng W."/>
            <person name="Hao B."/>
            <person name="Liu S."/>
            <person name="Wang W."/>
            <person name="Yuan L."/>
            <person name="Cao M."/>
            <person name="McDermott J."/>
            <person name="Samudrala R."/>
            <person name="Wang J."/>
            <person name="Wong G.K."/>
            <person name="Yang H."/>
        </authorList>
    </citation>
    <scope>NUCLEOTIDE SEQUENCE [LARGE SCALE GENOMIC DNA]</scope>
</reference>
<feature type="repeat" description="PPR" evidence="9">
    <location>
        <begin position="536"/>
        <end position="570"/>
    </location>
</feature>
<evidence type="ECO:0000256" key="10">
    <source>
        <dbReference type="SAM" id="MobiDB-lite"/>
    </source>
</evidence>
<feature type="repeat" description="PPR" evidence="9">
    <location>
        <begin position="606"/>
        <end position="640"/>
    </location>
</feature>
<dbReference type="AlphaFoldDB" id="B9F9Y4"/>
<feature type="region of interest" description="Disordered" evidence="10">
    <location>
        <begin position="189"/>
        <end position="219"/>
    </location>
</feature>
<dbReference type="InterPro" id="IPR011990">
    <property type="entry name" value="TPR-like_helical_dom_sf"/>
</dbReference>
<organism evidence="12">
    <name type="scientific">Oryza sativa subsp. japonica</name>
    <name type="common">Rice</name>
    <dbReference type="NCBI Taxonomy" id="39947"/>
    <lineage>
        <taxon>Eukaryota</taxon>
        <taxon>Viridiplantae</taxon>
        <taxon>Streptophyta</taxon>
        <taxon>Embryophyta</taxon>
        <taxon>Tracheophyta</taxon>
        <taxon>Spermatophyta</taxon>
        <taxon>Magnoliopsida</taxon>
        <taxon>Liliopsida</taxon>
        <taxon>Poales</taxon>
        <taxon>Poaceae</taxon>
        <taxon>BOP clade</taxon>
        <taxon>Oryzoideae</taxon>
        <taxon>Oryzeae</taxon>
        <taxon>Oryzinae</taxon>
        <taxon>Oryza</taxon>
        <taxon>Oryza sativa</taxon>
    </lineage>
</organism>
<keyword evidence="8" id="KW-0927">Auxin signaling pathway</keyword>
<evidence type="ECO:0000256" key="1">
    <source>
        <dbReference type="ARBA" id="ARBA00004141"/>
    </source>
</evidence>
<feature type="repeat" description="PPR" evidence="9">
    <location>
        <begin position="291"/>
        <end position="325"/>
    </location>
</feature>
<dbReference type="PANTHER" id="PTHR47938:SF7">
    <property type="entry name" value="PENTACOTRIPEPTIDE-REPEAT REGION OF PRORP DOMAIN-CONTAINING PROTEIN"/>
    <property type="match status" value="1"/>
</dbReference>
<keyword evidence="6 11" id="KW-1133">Transmembrane helix</keyword>
<feature type="repeat" description="PPR" evidence="9">
    <location>
        <begin position="903"/>
        <end position="937"/>
    </location>
</feature>
<protein>
    <submittedName>
        <fullName evidence="12">Uncharacterized protein</fullName>
    </submittedName>
</protein>
<keyword evidence="7 11" id="KW-0472">Membrane</keyword>
<dbReference type="GO" id="GO:0016020">
    <property type="term" value="C:membrane"/>
    <property type="evidence" value="ECO:0007669"/>
    <property type="project" value="UniProtKB-SubCell"/>
</dbReference>
<evidence type="ECO:0000256" key="4">
    <source>
        <dbReference type="ARBA" id="ARBA00022737"/>
    </source>
</evidence>
<feature type="transmembrane region" description="Helical" evidence="11">
    <location>
        <begin position="1216"/>
        <end position="1236"/>
    </location>
</feature>
<feature type="transmembrane region" description="Helical" evidence="11">
    <location>
        <begin position="1146"/>
        <end position="1171"/>
    </location>
</feature>
<keyword evidence="5" id="KW-0809">Transit peptide</keyword>
<feature type="repeat" description="PPR" evidence="9">
    <location>
        <begin position="431"/>
        <end position="465"/>
    </location>
</feature>
<feature type="repeat" description="PPR" evidence="9">
    <location>
        <begin position="780"/>
        <end position="814"/>
    </location>
</feature>
<dbReference type="EMBL" id="CM000140">
    <property type="protein sequence ID" value="EEE58126.1"/>
    <property type="molecule type" value="Genomic_DNA"/>
</dbReference>
<dbReference type="PROSITE" id="PS51375">
    <property type="entry name" value="PPR"/>
    <property type="match status" value="15"/>
</dbReference>
<gene>
    <name evidence="12" type="ORF">OsJ_09025</name>
</gene>
<feature type="transmembrane region" description="Helical" evidence="11">
    <location>
        <begin position="1183"/>
        <end position="1204"/>
    </location>
</feature>
<evidence type="ECO:0000256" key="8">
    <source>
        <dbReference type="ARBA" id="ARBA00023294"/>
    </source>
</evidence>
<name>B9F9Y4_ORYSJ</name>
<evidence type="ECO:0000256" key="11">
    <source>
        <dbReference type="SAM" id="Phobius"/>
    </source>
</evidence>
<feature type="repeat" description="PPR" evidence="9">
    <location>
        <begin position="466"/>
        <end position="500"/>
    </location>
</feature>
<dbReference type="NCBIfam" id="TIGR00756">
    <property type="entry name" value="PPR"/>
    <property type="match status" value="16"/>
</dbReference>
<feature type="repeat" description="PPR" evidence="9">
    <location>
        <begin position="501"/>
        <end position="535"/>
    </location>
</feature>
<evidence type="ECO:0000256" key="9">
    <source>
        <dbReference type="PROSITE-ProRule" id="PRU00708"/>
    </source>
</evidence>
<evidence type="ECO:0000256" key="7">
    <source>
        <dbReference type="ARBA" id="ARBA00023136"/>
    </source>
</evidence>
<feature type="repeat" description="PPR" evidence="9">
    <location>
        <begin position="641"/>
        <end position="675"/>
    </location>
</feature>
<feature type="repeat" description="PPR" evidence="9">
    <location>
        <begin position="361"/>
        <end position="395"/>
    </location>
</feature>
<feature type="repeat" description="PPR" evidence="9">
    <location>
        <begin position="711"/>
        <end position="745"/>
    </location>
</feature>
<dbReference type="Pfam" id="PF03547">
    <property type="entry name" value="Mem_trans"/>
    <property type="match status" value="1"/>
</dbReference>
<dbReference type="PANTHER" id="PTHR47938">
    <property type="entry name" value="RESPIRATORY COMPLEX I CHAPERONE (CIA84), PUTATIVE (AFU_ORTHOLOGUE AFUA_2G06020)-RELATED"/>
    <property type="match status" value="1"/>
</dbReference>
<dbReference type="SUPFAM" id="SSF81901">
    <property type="entry name" value="HCP-like"/>
    <property type="match status" value="1"/>
</dbReference>
<dbReference type="InterPro" id="IPR002885">
    <property type="entry name" value="PPR_rpt"/>
</dbReference>
<comment type="subcellular location">
    <subcellularLocation>
        <location evidence="1">Membrane</location>
        <topology evidence="1">Multi-pass membrane protein</topology>
    </subcellularLocation>
</comment>
<dbReference type="Gene3D" id="1.25.40.10">
    <property type="entry name" value="Tetratricopeptide repeat domain"/>
    <property type="match status" value="8"/>
</dbReference>
<sequence length="1269" mass="139166">MLLAARGRRHPFAAARLLPIPLSSGPSFASSTTTTTSNGACSSSAADPDAVAAEVATLLSRCSGDWRLAVSSSDLPSRLSPAAISSLVRRRPSPSSPRLHPKLLLDFFYWSSPQLAPSAPAPDAFAHLAMSLCAGSLFNLANGLLIKMIRAYPSPPVVLASIHRALSDSGHPFAGGARRPRGYLQEVWEGAGRRGGRPDDERSGHGSQHSVLQRAVEGSAARGRHGSALEAYCKVREFDTAKKVLVEMRERGCGLNTVTYNVLIAGLCRSGAVEEAFGFKKDMEDYGLVPDGFTYGALINGLCKSRRSNEAKALLDEMSCAELKPNVVVYANLIDGFMREGNADEAFKMIKEMVAAGVQPNKITYDNLVRGLCKMGQMDRASLLLKQMVRDSHRPDTITYNLIIEGHFRHHSKKDAFRLLSEMENAGISPNVYTYSIMIHGLCQSGEPEKASDLLEEMTTKGLKPNAFVYAPLISGYCREGNVSLACEIFDKMTKVNVLPDLYCYNSLIFGLSKVGRVEESTKYFAQMQERGLLPNEFTYSGLIHGYLKNGDLESAEQLVQRMLDTGLKPNDVIYIDLLESYFKSDDIEKVSSTFKSMLDQGVMLDNRIYGILIHNLSSSGNMEAAFRVLSGIEKNGSVPDVHVYSSLISGLCKTADREKAFGILDEMSKKGVDPNIVCYNALIDGLCKSGDISYARNVFNSILAKGLVPNCVTYTSLIDGSCKVGDISNAFYLYNEMLATGITPDAFVYSVLTTGCSSAGDLEQAMFLIEEMFLRGHASISSFNNLVDGFCKRGKMQETLKLLHVIMGRGLVPNALTIENIISGLSEAGKLSEVHTIFVELQQKTSESAARHFSSLFMDMINQGKIPLDVVDDMIRDHCKEGNLDKALMLRDVIVAKSAPMGCSSYLAIVDNLCRKGKLSEALNLLKEMDKRGNLQPTLVALLGIFWFRRHHHILNKVVFTVFAPSLMFASLAKTVTFSDSLMKKKRGQMYHQPNSIQGLDDSNEEHHAKKFKANGEAACADEEATLLVSAKLAEHNEENQMEAPLLSGESEIAKKGSWTTTNLKDTIHHVVEELMAPPTLSAILGFVFGLVPWLKSLVIGDGAPLRVIQDSIQLMGNGTIPCVSLILGGNLIKGLRKLEFKHTVIIAIVCIRYMILPLVGIAVVHGAYWVGFLPHDPLYRYVLMMQFALPPAMTIGTMAQLFDVAQEECSVIFLWTYLVSSISLTTWSMIFMSIPSLGQSAMISAFQLTQREEVEDNNTPLEKSRSN</sequence>
<dbReference type="Pfam" id="PF13041">
    <property type="entry name" value="PPR_2"/>
    <property type="match status" value="7"/>
</dbReference>
<evidence type="ECO:0000256" key="6">
    <source>
        <dbReference type="ARBA" id="ARBA00022989"/>
    </source>
</evidence>
<feature type="transmembrane region" description="Helical" evidence="11">
    <location>
        <begin position="1116"/>
        <end position="1134"/>
    </location>
</feature>
<keyword evidence="3 11" id="KW-0812">Transmembrane</keyword>
<feature type="repeat" description="PPR" evidence="9">
    <location>
        <begin position="396"/>
        <end position="430"/>
    </location>
</feature>
<dbReference type="InterPro" id="IPR004776">
    <property type="entry name" value="Mem_transp_PIN-like"/>
</dbReference>
<dbReference type="GO" id="GO:0055085">
    <property type="term" value="P:transmembrane transport"/>
    <property type="evidence" value="ECO:0007669"/>
    <property type="project" value="InterPro"/>
</dbReference>
<evidence type="ECO:0000256" key="2">
    <source>
        <dbReference type="ARBA" id="ARBA00007626"/>
    </source>
</evidence>
<keyword evidence="4" id="KW-0677">Repeat</keyword>
<feature type="repeat" description="PPR" evidence="9">
    <location>
        <begin position="676"/>
        <end position="710"/>
    </location>
</feature>
<dbReference type="Pfam" id="PF01535">
    <property type="entry name" value="PPR"/>
    <property type="match status" value="4"/>
</dbReference>